<feature type="compositionally biased region" description="Pro residues" evidence="1">
    <location>
        <begin position="455"/>
        <end position="476"/>
    </location>
</feature>
<protein>
    <submittedName>
        <fullName evidence="3">Protein piccolo</fullName>
    </submittedName>
</protein>
<comment type="caution">
    <text evidence="3">The sequence shown here is derived from an EMBL/GenBank/DDBJ whole genome shotgun (WGS) entry which is preliminary data.</text>
</comment>
<feature type="region of interest" description="Disordered" evidence="1">
    <location>
        <begin position="68"/>
        <end position="90"/>
    </location>
</feature>
<gene>
    <name evidence="3" type="ORF">KUF71_010882</name>
</gene>
<feature type="non-terminal residue" evidence="3">
    <location>
        <position position="511"/>
    </location>
</feature>
<dbReference type="EMBL" id="JAHWGI010001046">
    <property type="protein sequence ID" value="KAK3921697.1"/>
    <property type="molecule type" value="Genomic_DNA"/>
</dbReference>
<sequence>SASPCLRYTACDSATLSPATACEMTSRASGAAALPGPAAAPWPANLRLRPSCPGPALALYLPHLPRAASESGEPATSSQSPRNCGAGSARSMDQGAITSLLYITHHTAEEGDDSSLTLLRSKGDLPGTTGHLVLVTEAASAPRHSAATERASSVVHGAMAFPKLTTSEFAYQTHHRGEAHLAVCCCLLEARRDVSALVSGVVGALVGALLLAGGAAAGFVPHPHHHPGPLTINVFRWLAAFPPPVLHRALLLTQGQHLPPPALHPLPVHHPVAHHPVAHHPVVHSLPPPPPPVLPPPPPPLLPAVVKTPAVAAPPPAPLHPVPLGFPTSFNFPAEALPFAPGLLHTAGFFPLSARGLGLGPLGLGPLPFPTLKTPLGLPPLPPHATPAPLPPINFNPNLFSHGITPNSLLPAPTLFPGAFPNGAFFPGPGGPGSAGGPALAPTDFDFGLGAPGRPVQPTPSPPLPVAAPAPSPTPTPASFTALHDGHHAHYRQFFPAVNGITRATAGNLVL</sequence>
<keyword evidence="4" id="KW-1185">Reference proteome</keyword>
<keyword evidence="2" id="KW-0812">Transmembrane</keyword>
<reference evidence="3" key="2">
    <citation type="journal article" date="2023" name="BMC Genomics">
        <title>Pest status, molecular evolution, and epigenetic factors derived from the genome assembly of Frankliniella fusca, a thysanopteran phytovirus vector.</title>
        <authorList>
            <person name="Catto M.A."/>
            <person name="Labadie P.E."/>
            <person name="Jacobson A.L."/>
            <person name="Kennedy G.G."/>
            <person name="Srinivasan R."/>
            <person name="Hunt B.G."/>
        </authorList>
    </citation>
    <scope>NUCLEOTIDE SEQUENCE</scope>
    <source>
        <strain evidence="3">PL_HMW_Pooled</strain>
    </source>
</reference>
<evidence type="ECO:0000313" key="3">
    <source>
        <dbReference type="EMBL" id="KAK3921697.1"/>
    </source>
</evidence>
<accession>A0AAE1LKS6</accession>
<dbReference type="Proteomes" id="UP001219518">
    <property type="component" value="Unassembled WGS sequence"/>
</dbReference>
<keyword evidence="2" id="KW-0472">Membrane</keyword>
<organism evidence="3 4">
    <name type="scientific">Frankliniella fusca</name>
    <dbReference type="NCBI Taxonomy" id="407009"/>
    <lineage>
        <taxon>Eukaryota</taxon>
        <taxon>Metazoa</taxon>
        <taxon>Ecdysozoa</taxon>
        <taxon>Arthropoda</taxon>
        <taxon>Hexapoda</taxon>
        <taxon>Insecta</taxon>
        <taxon>Pterygota</taxon>
        <taxon>Neoptera</taxon>
        <taxon>Paraneoptera</taxon>
        <taxon>Thysanoptera</taxon>
        <taxon>Terebrantia</taxon>
        <taxon>Thripoidea</taxon>
        <taxon>Thripidae</taxon>
        <taxon>Frankliniella</taxon>
    </lineage>
</organism>
<evidence type="ECO:0000256" key="1">
    <source>
        <dbReference type="SAM" id="MobiDB-lite"/>
    </source>
</evidence>
<evidence type="ECO:0000256" key="2">
    <source>
        <dbReference type="SAM" id="Phobius"/>
    </source>
</evidence>
<dbReference type="AlphaFoldDB" id="A0AAE1LKS6"/>
<feature type="region of interest" description="Disordered" evidence="1">
    <location>
        <begin position="429"/>
        <end position="479"/>
    </location>
</feature>
<evidence type="ECO:0000313" key="4">
    <source>
        <dbReference type="Proteomes" id="UP001219518"/>
    </source>
</evidence>
<keyword evidence="2" id="KW-1133">Transmembrane helix</keyword>
<proteinExistence type="predicted"/>
<name>A0AAE1LKS6_9NEOP</name>
<feature type="transmembrane region" description="Helical" evidence="2">
    <location>
        <begin position="197"/>
        <end position="220"/>
    </location>
</feature>
<reference evidence="3" key="1">
    <citation type="submission" date="2021-07" db="EMBL/GenBank/DDBJ databases">
        <authorList>
            <person name="Catto M.A."/>
            <person name="Jacobson A."/>
            <person name="Kennedy G."/>
            <person name="Labadie P."/>
            <person name="Hunt B.G."/>
            <person name="Srinivasan R."/>
        </authorList>
    </citation>
    <scope>NUCLEOTIDE SEQUENCE</scope>
    <source>
        <strain evidence="3">PL_HMW_Pooled</strain>
        <tissue evidence="3">Head</tissue>
    </source>
</reference>